<evidence type="ECO:0000259" key="8">
    <source>
        <dbReference type="Pfam" id="PF20684"/>
    </source>
</evidence>
<accession>A0A423XFY4</accession>
<evidence type="ECO:0000256" key="2">
    <source>
        <dbReference type="ARBA" id="ARBA00022692"/>
    </source>
</evidence>
<feature type="transmembrane region" description="Helical" evidence="7">
    <location>
        <begin position="15"/>
        <end position="36"/>
    </location>
</feature>
<feature type="transmembrane region" description="Helical" evidence="7">
    <location>
        <begin position="136"/>
        <end position="156"/>
    </location>
</feature>
<feature type="compositionally biased region" description="Polar residues" evidence="6">
    <location>
        <begin position="381"/>
        <end position="394"/>
    </location>
</feature>
<feature type="domain" description="Rhodopsin" evidence="8">
    <location>
        <begin position="36"/>
        <end position="248"/>
    </location>
</feature>
<keyword evidence="3 7" id="KW-1133">Transmembrane helix</keyword>
<feature type="compositionally biased region" description="Basic and acidic residues" evidence="6">
    <location>
        <begin position="419"/>
        <end position="434"/>
    </location>
</feature>
<feature type="compositionally biased region" description="Low complexity" evidence="6">
    <location>
        <begin position="435"/>
        <end position="451"/>
    </location>
</feature>
<dbReference type="Proteomes" id="UP000285146">
    <property type="component" value="Unassembled WGS sequence"/>
</dbReference>
<dbReference type="Pfam" id="PF20684">
    <property type="entry name" value="Fung_rhodopsin"/>
    <property type="match status" value="1"/>
</dbReference>
<protein>
    <recommendedName>
        <fullName evidence="8">Rhodopsin domain-containing protein</fullName>
    </recommendedName>
</protein>
<gene>
    <name evidence="9" type="ORF">VPNG_02915</name>
</gene>
<dbReference type="InParanoid" id="A0A423XFY4"/>
<evidence type="ECO:0000256" key="5">
    <source>
        <dbReference type="ARBA" id="ARBA00038359"/>
    </source>
</evidence>
<sequence>MTIYSQAPEPLPWPYIKPTLLVCWWATLFCTVIILLRVAGRFIRSEMLFSEDRTAFYTLLPMYARMGCVHIILTYGTNNDNFSGLTLTADEIRRRTIGSGLVLASRIFYSATLWMLKNTVLEFFKRLTGLTWSRTYANGVLAIRCILGGTFVAILISDLAECQPFNHYWQVLPDPGAHCRQGYVNLLTTGACNVLTDMLLVLFPVPIIINSQMSVKRKFQLVLLFSLSLGVVAVSLYRVRHVIEAHGSQQLRSLLASIELLVATCVANALVLGSFVRDRGVKKRKFRYGSVAGESPHGTDSVNRSRRPTVAGRTWGSDEDLVRDVGFRVQKDPGVLDEDGNPEAAAAKRPIPAGPVAPHKSFNLQDWNFPEMSPPRGRKSPLQTDQRSDAPSTSEPRRVSFYDVGGLLRGDSSPSVPGTDRRQSNPRTSVDRVSPRSPRSPPSSTYPASASGLRRGSQALLQDIGGLLTPFGRPGRDAAAGGGMGSRGEGRGTSTSSGTELRNMSPATSSRVVERPSNEPPPYERQTRAGESNHLMDIGGLLRR</sequence>
<dbReference type="EMBL" id="LKEB01000010">
    <property type="protein sequence ID" value="ROW15130.1"/>
    <property type="molecule type" value="Genomic_DNA"/>
</dbReference>
<feature type="transmembrane region" description="Helical" evidence="7">
    <location>
        <begin position="251"/>
        <end position="276"/>
    </location>
</feature>
<feature type="region of interest" description="Disordered" evidence="6">
    <location>
        <begin position="332"/>
        <end position="453"/>
    </location>
</feature>
<evidence type="ECO:0000313" key="9">
    <source>
        <dbReference type="EMBL" id="ROW15130.1"/>
    </source>
</evidence>
<feature type="transmembrane region" description="Helical" evidence="7">
    <location>
        <begin position="221"/>
        <end position="239"/>
    </location>
</feature>
<keyword evidence="10" id="KW-1185">Reference proteome</keyword>
<dbReference type="STRING" id="1230097.A0A423XFY4"/>
<dbReference type="InterPro" id="IPR049326">
    <property type="entry name" value="Rhodopsin_dom_fungi"/>
</dbReference>
<dbReference type="PANTHER" id="PTHR33048">
    <property type="entry name" value="PTH11-LIKE INTEGRAL MEMBRANE PROTEIN (AFU_ORTHOLOGUE AFUA_5G11245)"/>
    <property type="match status" value="1"/>
</dbReference>
<evidence type="ECO:0000256" key="7">
    <source>
        <dbReference type="SAM" id="Phobius"/>
    </source>
</evidence>
<comment type="similarity">
    <text evidence="5">Belongs to the SAT4 family.</text>
</comment>
<dbReference type="AlphaFoldDB" id="A0A423XFY4"/>
<dbReference type="GO" id="GO:0016020">
    <property type="term" value="C:membrane"/>
    <property type="evidence" value="ECO:0007669"/>
    <property type="project" value="UniProtKB-SubCell"/>
</dbReference>
<feature type="transmembrane region" description="Helical" evidence="7">
    <location>
        <begin position="56"/>
        <end position="76"/>
    </location>
</feature>
<dbReference type="PANTHER" id="PTHR33048:SF19">
    <property type="entry name" value="MEMBRANE PROTEIN PTH11-LIKE, PUTATIVE (AFU_ORTHOLOGUE AFUA_1G14080)-RELATED"/>
    <property type="match status" value="1"/>
</dbReference>
<feature type="region of interest" description="Disordered" evidence="6">
    <location>
        <begin position="290"/>
        <end position="315"/>
    </location>
</feature>
<reference evidence="9 10" key="1">
    <citation type="submission" date="2015-09" db="EMBL/GenBank/DDBJ databases">
        <title>Host preference determinants of Valsa canker pathogens revealed by comparative genomics.</title>
        <authorList>
            <person name="Yin Z."/>
            <person name="Huang L."/>
        </authorList>
    </citation>
    <scope>NUCLEOTIDE SEQUENCE [LARGE SCALE GENOMIC DNA]</scope>
    <source>
        <strain evidence="9 10">SXYLt</strain>
    </source>
</reference>
<feature type="transmembrane region" description="Helical" evidence="7">
    <location>
        <begin position="96"/>
        <end position="116"/>
    </location>
</feature>
<organism evidence="9 10">
    <name type="scientific">Cytospora leucostoma</name>
    <dbReference type="NCBI Taxonomy" id="1230097"/>
    <lineage>
        <taxon>Eukaryota</taxon>
        <taxon>Fungi</taxon>
        <taxon>Dikarya</taxon>
        <taxon>Ascomycota</taxon>
        <taxon>Pezizomycotina</taxon>
        <taxon>Sordariomycetes</taxon>
        <taxon>Sordariomycetidae</taxon>
        <taxon>Diaporthales</taxon>
        <taxon>Cytosporaceae</taxon>
        <taxon>Cytospora</taxon>
    </lineage>
</organism>
<evidence type="ECO:0000313" key="10">
    <source>
        <dbReference type="Proteomes" id="UP000285146"/>
    </source>
</evidence>
<comment type="subcellular location">
    <subcellularLocation>
        <location evidence="1">Membrane</location>
        <topology evidence="1">Multi-pass membrane protein</topology>
    </subcellularLocation>
</comment>
<evidence type="ECO:0000256" key="3">
    <source>
        <dbReference type="ARBA" id="ARBA00022989"/>
    </source>
</evidence>
<dbReference type="InterPro" id="IPR052337">
    <property type="entry name" value="SAT4-like"/>
</dbReference>
<comment type="caution">
    <text evidence="9">The sequence shown here is derived from an EMBL/GenBank/DDBJ whole genome shotgun (WGS) entry which is preliminary data.</text>
</comment>
<feature type="region of interest" description="Disordered" evidence="6">
    <location>
        <begin position="466"/>
        <end position="544"/>
    </location>
</feature>
<proteinExistence type="inferred from homology"/>
<keyword evidence="4 7" id="KW-0472">Membrane</keyword>
<feature type="transmembrane region" description="Helical" evidence="7">
    <location>
        <begin position="183"/>
        <end position="209"/>
    </location>
</feature>
<name>A0A423XFY4_9PEZI</name>
<feature type="compositionally biased region" description="Polar residues" evidence="6">
    <location>
        <begin position="500"/>
        <end position="511"/>
    </location>
</feature>
<evidence type="ECO:0000256" key="4">
    <source>
        <dbReference type="ARBA" id="ARBA00023136"/>
    </source>
</evidence>
<evidence type="ECO:0000256" key="1">
    <source>
        <dbReference type="ARBA" id="ARBA00004141"/>
    </source>
</evidence>
<evidence type="ECO:0000256" key="6">
    <source>
        <dbReference type="SAM" id="MobiDB-lite"/>
    </source>
</evidence>
<keyword evidence="2 7" id="KW-0812">Transmembrane</keyword>
<dbReference type="OrthoDB" id="5398233at2759"/>